<comment type="subcellular location">
    <subcellularLocation>
        <location evidence="1">Nucleus</location>
    </subcellularLocation>
</comment>
<reference evidence="14" key="1">
    <citation type="journal article" date="2011" name="Genome Res.">
        <title>Phylogeny-wide analysis of social amoeba genomes highlights ancient origins for complex intercellular communication.</title>
        <authorList>
            <person name="Heidel A.J."/>
            <person name="Lawal H.M."/>
            <person name="Felder M."/>
            <person name="Schilde C."/>
            <person name="Helps N.R."/>
            <person name="Tunggal B."/>
            <person name="Rivero F."/>
            <person name="John U."/>
            <person name="Schleicher M."/>
            <person name="Eichinger L."/>
            <person name="Platzer M."/>
            <person name="Noegel A.A."/>
            <person name="Schaap P."/>
            <person name="Gloeckner G."/>
        </authorList>
    </citation>
    <scope>NUCLEOTIDE SEQUENCE [LARGE SCALE GENOMIC DNA]</scope>
    <source>
        <strain evidence="14">SH3</strain>
    </source>
</reference>
<dbReference type="AlphaFoldDB" id="F4PV49"/>
<feature type="domain" description="RanBP2-type" evidence="12">
    <location>
        <begin position="335"/>
        <end position="364"/>
    </location>
</feature>
<feature type="compositionally biased region" description="Low complexity" evidence="9">
    <location>
        <begin position="711"/>
        <end position="730"/>
    </location>
</feature>
<evidence type="ECO:0000256" key="1">
    <source>
        <dbReference type="ARBA" id="ARBA00004123"/>
    </source>
</evidence>
<evidence type="ECO:0000256" key="9">
    <source>
        <dbReference type="SAM" id="MobiDB-lite"/>
    </source>
</evidence>
<evidence type="ECO:0000256" key="8">
    <source>
        <dbReference type="SAM" id="Coils"/>
    </source>
</evidence>
<name>F4PV49_CACFS</name>
<evidence type="ECO:0000259" key="12">
    <source>
        <dbReference type="PROSITE" id="PS50199"/>
    </source>
</evidence>
<feature type="region of interest" description="Disordered" evidence="9">
    <location>
        <begin position="89"/>
        <end position="225"/>
    </location>
</feature>
<feature type="compositionally biased region" description="Basic residues" evidence="9">
    <location>
        <begin position="97"/>
        <end position="109"/>
    </location>
</feature>
<dbReference type="EMBL" id="GL883010">
    <property type="protein sequence ID" value="EGG21957.1"/>
    <property type="molecule type" value="Genomic_DNA"/>
</dbReference>
<dbReference type="Gene3D" id="4.10.1060.10">
    <property type="entry name" value="Zinc finger, RanBP2-type"/>
    <property type="match status" value="1"/>
</dbReference>
<feature type="domain" description="C2H2-type" evidence="11">
    <location>
        <begin position="800"/>
        <end position="830"/>
    </location>
</feature>
<dbReference type="SUPFAM" id="SSF54928">
    <property type="entry name" value="RNA-binding domain, RBD"/>
    <property type="match status" value="1"/>
</dbReference>
<feature type="region of interest" description="Disordered" evidence="9">
    <location>
        <begin position="836"/>
        <end position="927"/>
    </location>
</feature>
<sequence length="998" mass="113467">MEQGELEDNGEYSPSSSTFVMNLNTNTNNTNNNLNNNNYMINTTTPFYQHQSSYNNKQHQHPRTSSSSSSSSSAMIVDVDRMVNRIVNNIKTSSSKQQHHHSSRSRSRSRSYSPNHSSADRSRSRSRSRSYSDSRSRSRSRSYSPYRINGRDSRSRSRSPSDCDRYDSRSRSRSRSTSHDSRDDNNNHNNNNGGRNTYTNKRDYNNNHTPRGNNNNNGYSQPSSILILNGIPPRLFNEDQIHESIKNSLNGGKCEKITFKKSLNGGCTVFAWFPTIQDATDYLKSHKHIKNGNGEINRGVGNSDLVIGESPVQIGYAFLNSTEFRHLKEQQLVYLQQDWMCENCNKSNFSWREKCFHCNESIAEYPRRIASAPGVKDDDDVPTTSLIIRDLESNLTTEDMLHFAFNSLGGNPPKTIRLIKKKDHNKCIAFVEYSTVQDSIFAFSNIKSLVVLNNQNYRVNYCKSEVHPTHNNNHHNNNNNNVANNNNNNNHKVSLANKYTMWSNAYSQQPQKQQQQQQQAPEGFVIEPTTGFYYNATSGYFFDVVKRVYFYYDTTTQSYKCYEQTTNNYVPFQPSNPVTLIGSSSSATTTPKPATSLPTTDKKKPGSGAPLTRVTPSLSRKKMDSEIERWNQKGRILKEAFETDETLLKYQSQLLPKSGSYSSVEYSIQQQLLQNRVTQQQNELNQLDHEYDEETINYNEYNDETSVGDHQQQQQQTLEQQQSSSSLSTSATNAQPIKFQMKSNSTTISAAPVINKSALASKLEANEQQQFIHQQLQQTINNQTKNELIQERGGNNSDKIICQLCDRMFPNYDSLFKHEKMSKLHLSNLEKQQQNNLNNNNNVHQHNGLENHHQQPQIEKKRKDQPNPFSTNSVGFKLLKKSGWDGGSSATSENNNHTNNNNHLSNNSNQNNNNNNNNNDSYGGGSKQLGQAINVMVRPSGAGLGSIKEQSSIDPKFQILPSDDYQTIVKKRALQRFHESGGSTLDESSNPFFRSSKR</sequence>
<dbReference type="GO" id="GO:0000398">
    <property type="term" value="P:mRNA splicing, via spliceosome"/>
    <property type="evidence" value="ECO:0007669"/>
    <property type="project" value="TreeGrafter"/>
</dbReference>
<feature type="compositionally biased region" description="Basic and acidic residues" evidence="9">
    <location>
        <begin position="149"/>
        <end position="170"/>
    </location>
</feature>
<feature type="compositionally biased region" description="Low complexity" evidence="9">
    <location>
        <begin position="894"/>
        <end position="919"/>
    </location>
</feature>
<dbReference type="GO" id="GO:0003723">
    <property type="term" value="F:RNA binding"/>
    <property type="evidence" value="ECO:0007669"/>
    <property type="project" value="UniProtKB-UniRule"/>
</dbReference>
<gene>
    <name evidence="13" type="ORF">DFA_01843</name>
</gene>
<dbReference type="GO" id="GO:0005634">
    <property type="term" value="C:nucleus"/>
    <property type="evidence" value="ECO:0007669"/>
    <property type="project" value="UniProtKB-SubCell"/>
</dbReference>
<evidence type="ECO:0000256" key="3">
    <source>
        <dbReference type="ARBA" id="ARBA00022771"/>
    </source>
</evidence>
<evidence type="ECO:0000256" key="7">
    <source>
        <dbReference type="PROSITE-ProRule" id="PRU00322"/>
    </source>
</evidence>
<feature type="compositionally biased region" description="Low complexity" evidence="9">
    <location>
        <begin position="206"/>
        <end position="217"/>
    </location>
</feature>
<feature type="compositionally biased region" description="Polar residues" evidence="9">
    <location>
        <begin position="46"/>
        <end position="57"/>
    </location>
</feature>
<feature type="compositionally biased region" description="Polar residues" evidence="9">
    <location>
        <begin position="981"/>
        <end position="998"/>
    </location>
</feature>
<dbReference type="InterPro" id="IPR012677">
    <property type="entry name" value="Nucleotide-bd_a/b_plait_sf"/>
</dbReference>
<keyword evidence="2" id="KW-0479">Metal-binding</keyword>
<protein>
    <submittedName>
        <fullName evidence="13">C2H2-type zinc finger-containing protein</fullName>
    </submittedName>
</protein>
<dbReference type="PROSITE" id="PS50102">
    <property type="entry name" value="RRM"/>
    <property type="match status" value="1"/>
</dbReference>
<dbReference type="InterPro" id="IPR001876">
    <property type="entry name" value="Znf_RanBP2"/>
</dbReference>
<evidence type="ECO:0000313" key="13">
    <source>
        <dbReference type="EMBL" id="EGG21957.1"/>
    </source>
</evidence>
<feature type="region of interest" description="Disordered" evidence="9">
    <location>
        <begin position="467"/>
        <end position="490"/>
    </location>
</feature>
<evidence type="ECO:0000256" key="5">
    <source>
        <dbReference type="ARBA" id="ARBA00023242"/>
    </source>
</evidence>
<dbReference type="PROSITE" id="PS01358">
    <property type="entry name" value="ZF_RANBP2_1"/>
    <property type="match status" value="1"/>
</dbReference>
<feature type="compositionally biased region" description="Basic and acidic residues" evidence="9">
    <location>
        <begin position="847"/>
        <end position="865"/>
    </location>
</feature>
<keyword evidence="6" id="KW-0694">RNA-binding</keyword>
<dbReference type="PROSITE" id="PS50199">
    <property type="entry name" value="ZF_RANBP2_2"/>
    <property type="match status" value="1"/>
</dbReference>
<dbReference type="PANTHER" id="PTHR13948:SF3">
    <property type="entry name" value="FI21118P1"/>
    <property type="match status" value="1"/>
</dbReference>
<feature type="compositionally biased region" description="Low complexity" evidence="9">
    <location>
        <begin position="21"/>
        <end position="45"/>
    </location>
</feature>
<dbReference type="GO" id="GO:0008270">
    <property type="term" value="F:zinc ion binding"/>
    <property type="evidence" value="ECO:0007669"/>
    <property type="project" value="UniProtKB-KW"/>
</dbReference>
<keyword evidence="8" id="KW-0175">Coiled coil</keyword>
<feature type="compositionally biased region" description="Basic and acidic residues" evidence="9">
    <location>
        <begin position="177"/>
        <end position="186"/>
    </location>
</feature>
<evidence type="ECO:0000313" key="14">
    <source>
        <dbReference type="Proteomes" id="UP000007797"/>
    </source>
</evidence>
<accession>F4PV49</accession>
<evidence type="ECO:0000256" key="4">
    <source>
        <dbReference type="ARBA" id="ARBA00022833"/>
    </source>
</evidence>
<dbReference type="KEGG" id="dfa:DFA_01843"/>
<dbReference type="SUPFAM" id="SSF90209">
    <property type="entry name" value="Ran binding protein zinc finger-like"/>
    <property type="match status" value="1"/>
</dbReference>
<evidence type="ECO:0000256" key="6">
    <source>
        <dbReference type="PROSITE-ProRule" id="PRU00176"/>
    </source>
</evidence>
<dbReference type="InterPro" id="IPR013087">
    <property type="entry name" value="Znf_C2H2_type"/>
</dbReference>
<dbReference type="PROSITE" id="PS50157">
    <property type="entry name" value="ZINC_FINGER_C2H2_2"/>
    <property type="match status" value="1"/>
</dbReference>
<feature type="coiled-coil region" evidence="8">
    <location>
        <begin position="670"/>
        <end position="704"/>
    </location>
</feature>
<keyword evidence="4" id="KW-0862">Zinc</keyword>
<dbReference type="Pfam" id="PF17780">
    <property type="entry name" value="OCRE"/>
    <property type="match status" value="1"/>
</dbReference>
<feature type="region of interest" description="Disordered" evidence="9">
    <location>
        <begin position="1"/>
        <end position="74"/>
    </location>
</feature>
<evidence type="ECO:0000259" key="10">
    <source>
        <dbReference type="PROSITE" id="PS50102"/>
    </source>
</evidence>
<feature type="domain" description="RRM" evidence="10">
    <location>
        <begin position="384"/>
        <end position="464"/>
    </location>
</feature>
<feature type="region of interest" description="Disordered" evidence="9">
    <location>
        <begin position="978"/>
        <end position="998"/>
    </location>
</feature>
<dbReference type="InterPro" id="IPR035979">
    <property type="entry name" value="RBD_domain_sf"/>
</dbReference>
<feature type="compositionally biased region" description="Low complexity" evidence="9">
    <location>
        <begin position="583"/>
        <end position="599"/>
    </location>
</feature>
<dbReference type="PANTHER" id="PTHR13948">
    <property type="entry name" value="RNA-BINDING PROTEIN"/>
    <property type="match status" value="1"/>
</dbReference>
<feature type="compositionally biased region" description="Acidic residues" evidence="9">
    <location>
        <begin position="1"/>
        <end position="10"/>
    </location>
</feature>
<keyword evidence="5" id="KW-0539">Nucleus</keyword>
<keyword evidence="3 7" id="KW-0863">Zinc-finger</keyword>
<dbReference type="Gene3D" id="3.30.70.330">
    <property type="match status" value="1"/>
</dbReference>
<dbReference type="InterPro" id="IPR000504">
    <property type="entry name" value="RRM_dom"/>
</dbReference>
<dbReference type="GeneID" id="14873866"/>
<dbReference type="InterPro" id="IPR036443">
    <property type="entry name" value="Znf_RanBP2_sf"/>
</dbReference>
<evidence type="ECO:0000256" key="2">
    <source>
        <dbReference type="ARBA" id="ARBA00022723"/>
    </source>
</evidence>
<keyword evidence="14" id="KW-1185">Reference proteome</keyword>
<feature type="compositionally biased region" description="Low complexity" evidence="9">
    <location>
        <begin position="187"/>
        <end position="196"/>
    </location>
</feature>
<evidence type="ECO:0000259" key="11">
    <source>
        <dbReference type="PROSITE" id="PS50157"/>
    </source>
</evidence>
<proteinExistence type="predicted"/>
<feature type="compositionally biased region" description="Low complexity" evidence="9">
    <location>
        <begin position="470"/>
        <end position="490"/>
    </location>
</feature>
<organism evidence="13 14">
    <name type="scientific">Cavenderia fasciculata</name>
    <name type="common">Slime mold</name>
    <name type="synonym">Dictyostelium fasciculatum</name>
    <dbReference type="NCBI Taxonomy" id="261658"/>
    <lineage>
        <taxon>Eukaryota</taxon>
        <taxon>Amoebozoa</taxon>
        <taxon>Evosea</taxon>
        <taxon>Eumycetozoa</taxon>
        <taxon>Dictyostelia</taxon>
        <taxon>Acytosteliales</taxon>
        <taxon>Cavenderiaceae</taxon>
        <taxon>Cavenderia</taxon>
    </lineage>
</organism>
<dbReference type="RefSeq" id="XP_004359808.1">
    <property type="nucleotide sequence ID" value="XM_004359751.1"/>
</dbReference>
<feature type="region of interest" description="Disordered" evidence="9">
    <location>
        <begin position="705"/>
        <end position="732"/>
    </location>
</feature>
<dbReference type="OMA" id="CESEHER"/>
<dbReference type="OrthoDB" id="29221at2759"/>
<dbReference type="InterPro" id="IPR041591">
    <property type="entry name" value="OCRE"/>
</dbReference>
<feature type="region of interest" description="Disordered" evidence="9">
    <location>
        <begin position="582"/>
        <end position="623"/>
    </location>
</feature>
<feature type="compositionally biased region" description="Low complexity" evidence="9">
    <location>
        <begin position="836"/>
        <end position="846"/>
    </location>
</feature>
<dbReference type="STRING" id="1054147.F4PV49"/>
<dbReference type="Proteomes" id="UP000007797">
    <property type="component" value="Unassembled WGS sequence"/>
</dbReference>